<dbReference type="Pfam" id="PF11162">
    <property type="entry name" value="DUF2946"/>
    <property type="match status" value="1"/>
</dbReference>
<dbReference type="AlphaFoldDB" id="A0A370X7K3"/>
<organism evidence="2 3">
    <name type="scientific">Dyella psychrodurans</name>
    <dbReference type="NCBI Taxonomy" id="1927960"/>
    <lineage>
        <taxon>Bacteria</taxon>
        <taxon>Pseudomonadati</taxon>
        <taxon>Pseudomonadota</taxon>
        <taxon>Gammaproteobacteria</taxon>
        <taxon>Lysobacterales</taxon>
        <taxon>Rhodanobacteraceae</taxon>
        <taxon>Dyella</taxon>
    </lineage>
</organism>
<proteinExistence type="predicted"/>
<accession>A0A370X7K3</accession>
<evidence type="ECO:0000256" key="1">
    <source>
        <dbReference type="SAM" id="Phobius"/>
    </source>
</evidence>
<name>A0A370X7K3_9GAMM</name>
<dbReference type="InterPro" id="IPR021333">
    <property type="entry name" value="DUF2946"/>
</dbReference>
<evidence type="ECO:0000313" key="3">
    <source>
        <dbReference type="Proteomes" id="UP000255334"/>
    </source>
</evidence>
<gene>
    <name evidence="2" type="ORF">DWU99_10575</name>
</gene>
<keyword evidence="1" id="KW-0472">Membrane</keyword>
<keyword evidence="1" id="KW-1133">Transmembrane helix</keyword>
<comment type="caution">
    <text evidence="2">The sequence shown here is derived from an EMBL/GenBank/DDBJ whole genome shotgun (WGS) entry which is preliminary data.</text>
</comment>
<dbReference type="Proteomes" id="UP000255334">
    <property type="component" value="Unassembled WGS sequence"/>
</dbReference>
<evidence type="ECO:0000313" key="2">
    <source>
        <dbReference type="EMBL" id="RDS84185.1"/>
    </source>
</evidence>
<reference evidence="2 3" key="1">
    <citation type="submission" date="2018-07" db="EMBL/GenBank/DDBJ databases">
        <title>Dyella monticola sp. nov. and Dyella psychrodurans sp. nov. isolated from monsoon evergreen broad-leaved forest soil of Dinghu Mountain, China.</title>
        <authorList>
            <person name="Gao Z."/>
            <person name="Qiu L."/>
        </authorList>
    </citation>
    <scope>NUCLEOTIDE SEQUENCE [LARGE SCALE GENOMIC DNA]</scope>
    <source>
        <strain evidence="2 3">4MSK11</strain>
    </source>
</reference>
<feature type="transmembrane region" description="Helical" evidence="1">
    <location>
        <begin position="36"/>
        <end position="55"/>
    </location>
</feature>
<protein>
    <submittedName>
        <fullName evidence="2">DUF2946 domain-containing protein</fullName>
    </submittedName>
</protein>
<keyword evidence="3" id="KW-1185">Reference proteome</keyword>
<dbReference type="EMBL" id="QRBF01000003">
    <property type="protein sequence ID" value="RDS84185.1"/>
    <property type="molecule type" value="Genomic_DNA"/>
</dbReference>
<sequence>MSRHRTRQDGYNAEGGEVFPSLQGFTVLRVKALHRYMAWLAMLAMAFIVVMPVVSRTMPMSMPGMDGACPEHVALGAKQPGSPHAPVDPMERCGYCFLLHHSPLLSAGTIVHLVPTAPSLDVPVAALPADRSNAPLLSADPRGPPAHIS</sequence>
<keyword evidence="1" id="KW-0812">Transmembrane</keyword>